<protein>
    <recommendedName>
        <fullName evidence="4">4-nitrophenylphosphatase</fullName>
    </recommendedName>
</protein>
<dbReference type="Proteomes" id="UP000613177">
    <property type="component" value="Unassembled WGS sequence"/>
</dbReference>
<evidence type="ECO:0008006" key="4">
    <source>
        <dbReference type="Google" id="ProtNLM"/>
    </source>
</evidence>
<keyword evidence="1" id="KW-0472">Membrane</keyword>
<dbReference type="InterPro" id="IPR006357">
    <property type="entry name" value="HAD-SF_hydro_IIA"/>
</dbReference>
<organism evidence="2 3">
    <name type="scientific">Thamnidium elegans</name>
    <dbReference type="NCBI Taxonomy" id="101142"/>
    <lineage>
        <taxon>Eukaryota</taxon>
        <taxon>Fungi</taxon>
        <taxon>Fungi incertae sedis</taxon>
        <taxon>Mucoromycota</taxon>
        <taxon>Mucoromycotina</taxon>
        <taxon>Mucoromycetes</taxon>
        <taxon>Mucorales</taxon>
        <taxon>Mucorineae</taxon>
        <taxon>Mucoraceae</taxon>
        <taxon>Thamnidium</taxon>
    </lineage>
</organism>
<dbReference type="Gene3D" id="3.40.50.1000">
    <property type="entry name" value="HAD superfamily/HAD-like"/>
    <property type="match status" value="2"/>
</dbReference>
<dbReference type="PANTHER" id="PTHR19288">
    <property type="entry name" value="4-NITROPHENYLPHOSPHATASE-RELATED"/>
    <property type="match status" value="1"/>
</dbReference>
<keyword evidence="3" id="KW-1185">Reference proteome</keyword>
<evidence type="ECO:0000313" key="2">
    <source>
        <dbReference type="EMBL" id="KAG2235457.1"/>
    </source>
</evidence>
<dbReference type="InterPro" id="IPR036412">
    <property type="entry name" value="HAD-like_sf"/>
</dbReference>
<proteinExistence type="predicted"/>
<dbReference type="GO" id="GO:0005737">
    <property type="term" value="C:cytoplasm"/>
    <property type="evidence" value="ECO:0007669"/>
    <property type="project" value="TreeGrafter"/>
</dbReference>
<name>A0A8H7SUG2_9FUNG</name>
<dbReference type="Pfam" id="PF13242">
    <property type="entry name" value="Hydrolase_like"/>
    <property type="match status" value="1"/>
</dbReference>
<evidence type="ECO:0000313" key="3">
    <source>
        <dbReference type="Proteomes" id="UP000613177"/>
    </source>
</evidence>
<dbReference type="EMBL" id="JAEPRE010000032">
    <property type="protein sequence ID" value="KAG2235457.1"/>
    <property type="molecule type" value="Genomic_DNA"/>
</dbReference>
<comment type="caution">
    <text evidence="2">The sequence shown here is derived from an EMBL/GenBank/DDBJ whole genome shotgun (WGS) entry which is preliminary data.</text>
</comment>
<gene>
    <name evidence="2" type="ORF">INT48_007855</name>
</gene>
<feature type="transmembrane region" description="Helical" evidence="1">
    <location>
        <begin position="302"/>
        <end position="318"/>
    </location>
</feature>
<dbReference type="AlphaFoldDB" id="A0A8H7SUG2"/>
<dbReference type="PANTHER" id="PTHR19288:SF46">
    <property type="entry name" value="HALOACID DEHALOGENASE-LIKE HYDROLASE DOMAIN-CONTAINING PROTEIN 2"/>
    <property type="match status" value="1"/>
</dbReference>
<dbReference type="SUPFAM" id="SSF56784">
    <property type="entry name" value="HAD-like"/>
    <property type="match status" value="1"/>
</dbReference>
<accession>A0A8H7SUG2</accession>
<evidence type="ECO:0000256" key="1">
    <source>
        <dbReference type="SAM" id="Phobius"/>
    </source>
</evidence>
<dbReference type="InterPro" id="IPR023214">
    <property type="entry name" value="HAD_sf"/>
</dbReference>
<keyword evidence="1" id="KW-0812">Transmembrane</keyword>
<sequence length="324" mass="36270">MSDINEAKDWALLRDPVIRAERLAEIRQKLGFIIDMDNVIFKGNSLLPGAKELVEFLDDNNKKYLFLTNASSCTPRELQNKFHILGLNVSQDHFITSAQATAYFLESQMPEGGTVYVIGEPGLCWALYEKGFYMNDHNPDYVILGETANYNFEKITKAVQLVQQGAKLIATNLDVATMDSDGNSVPSTGAFAACIELVTKTKAFSCGKPSALIMRYAQRQLGLSRSQTCIIGDRMETDIAAGISSEINSVLVLSGVTGMNDLTQFAYRPYIILDGVFQIPNDDTTNRVSNQELEEAERRVSIYYYFIFYLVITNIYFFQKASLL</sequence>
<dbReference type="Pfam" id="PF13344">
    <property type="entry name" value="Hydrolase_6"/>
    <property type="match status" value="1"/>
</dbReference>
<reference evidence="2" key="1">
    <citation type="submission" date="2021-01" db="EMBL/GenBank/DDBJ databases">
        <title>Metabolic potential, ecology and presence of endohyphal bacteria is reflected in genomic diversity of Mucoromycotina.</title>
        <authorList>
            <person name="Muszewska A."/>
            <person name="Okrasinska A."/>
            <person name="Steczkiewicz K."/>
            <person name="Drgas O."/>
            <person name="Orlowska M."/>
            <person name="Perlinska-Lenart U."/>
            <person name="Aleksandrzak-Piekarczyk T."/>
            <person name="Szatraj K."/>
            <person name="Zielenkiewicz U."/>
            <person name="Pilsyk S."/>
            <person name="Malc E."/>
            <person name="Mieczkowski P."/>
            <person name="Kruszewska J.S."/>
            <person name="Biernat P."/>
            <person name="Pawlowska J."/>
        </authorList>
    </citation>
    <scope>NUCLEOTIDE SEQUENCE</scope>
    <source>
        <strain evidence="2">WA0000018081</strain>
    </source>
</reference>
<dbReference type="GO" id="GO:0016791">
    <property type="term" value="F:phosphatase activity"/>
    <property type="evidence" value="ECO:0007669"/>
    <property type="project" value="TreeGrafter"/>
</dbReference>
<keyword evidence="1" id="KW-1133">Transmembrane helix</keyword>
<dbReference type="NCBIfam" id="TIGR01460">
    <property type="entry name" value="HAD-SF-IIA"/>
    <property type="match status" value="1"/>
</dbReference>